<accession>A0AAV9Q6I6</accession>
<evidence type="ECO:0000256" key="1">
    <source>
        <dbReference type="SAM" id="MobiDB-lite"/>
    </source>
</evidence>
<keyword evidence="3" id="KW-1185">Reference proteome</keyword>
<gene>
    <name evidence="2" type="ORF">LTR25_006974</name>
</gene>
<sequence length="825" mass="91095">MVNLKKAFRHSKAKLTSSILKATRTSRNLLRGTWGQSSATHSRFLIDASSGRASNETSEPRSGSHLSPPPTDPYSRQQMLDHLDGSYEDSLSLVNHSGTDSPRRTRRRRRVVIRAGPHAPALPPSSPDTPAPLPRAETVESSSIPSDLASPNLADSPRSLVGSQRRSRGLMQRDLRRWVRNRVSAPSLIVFAQEPAYYLPRPNTTETTNGTDADKAPTPQFATEAGKTPTHHAKPSVADSVQAQFFAPPRPEMRDAATQTTPPSYRDQGTQMASPPSPRYLSSGGSSADTFGELSPMPRNPNRRPRDFVRCIGRGIDQDVSPPPQPDLAPVVRFPPAQSESVAFEPVSGSEGGELSAGLPSILLSPPESEGTPSLVRDITDEAPSSDRPWDDTDFDQFENDNDQRLVRIGSQQWAMQPPQPTANAANAASVSPSGGRWSDDFDASELAGGNDHQIVRVGELEWGLQTQDGQPGAANTFDESPAAARWSDDYDEFSSVENQQMVRVGDLEWRLQSEDSQAATHLLDETPPFDSARFEIWRRRSRPHAQHARVPATSPTAPTGNIGPVTPVQAFVPPSAQQIDLGPHGLNYLTPHQVLLPGEVRGEWDSPRHDEAAENHPFAAVKRLSQAADFAAQQLGQLYREREAYRHNNNVNCWKVNQLQEELTRRHHMQQGTAPEAEIARLTQQLGEREAENRFLRIRLDQLDRATAQVEEDSVHPGEALSVAGTVLHHRRPSQQREFEEEDSDMYGPAPEVRQQADNAEPVVAEDDEFYQATGGQVYESEAEDEEQDEEIDEPIYHPQPESEDADVEDNNSTATEPFPSFHD</sequence>
<dbReference type="EMBL" id="JAXLQG010000012">
    <property type="protein sequence ID" value="KAK5533994.1"/>
    <property type="molecule type" value="Genomic_DNA"/>
</dbReference>
<protein>
    <submittedName>
        <fullName evidence="2">Uncharacterized protein</fullName>
    </submittedName>
</protein>
<evidence type="ECO:0000313" key="2">
    <source>
        <dbReference type="EMBL" id="KAK5533994.1"/>
    </source>
</evidence>
<dbReference type="Proteomes" id="UP001345827">
    <property type="component" value="Unassembled WGS sequence"/>
</dbReference>
<feature type="region of interest" description="Disordered" evidence="1">
    <location>
        <begin position="542"/>
        <end position="570"/>
    </location>
</feature>
<comment type="caution">
    <text evidence="2">The sequence shown here is derived from an EMBL/GenBank/DDBJ whole genome shotgun (WGS) entry which is preliminary data.</text>
</comment>
<feature type="compositionally biased region" description="Acidic residues" evidence="1">
    <location>
        <begin position="782"/>
        <end position="795"/>
    </location>
</feature>
<feature type="region of interest" description="Disordered" evidence="1">
    <location>
        <begin position="711"/>
        <end position="825"/>
    </location>
</feature>
<proteinExistence type="predicted"/>
<evidence type="ECO:0000313" key="3">
    <source>
        <dbReference type="Proteomes" id="UP001345827"/>
    </source>
</evidence>
<feature type="compositionally biased region" description="Polar residues" evidence="1">
    <location>
        <begin position="51"/>
        <end position="65"/>
    </location>
</feature>
<name>A0AAV9Q6I6_9PEZI</name>
<feature type="region of interest" description="Disordered" evidence="1">
    <location>
        <begin position="415"/>
        <end position="440"/>
    </location>
</feature>
<feature type="compositionally biased region" description="Polar residues" evidence="1">
    <location>
        <begin position="257"/>
        <end position="274"/>
    </location>
</feature>
<reference evidence="2 3" key="1">
    <citation type="submission" date="2023-06" db="EMBL/GenBank/DDBJ databases">
        <title>Black Yeasts Isolated from many extreme environments.</title>
        <authorList>
            <person name="Coleine C."/>
            <person name="Stajich J.E."/>
            <person name="Selbmann L."/>
        </authorList>
    </citation>
    <scope>NUCLEOTIDE SEQUENCE [LARGE SCALE GENOMIC DNA]</scope>
    <source>
        <strain evidence="2 3">CCFEE 5887</strain>
    </source>
</reference>
<feature type="region of interest" description="Disordered" evidence="1">
    <location>
        <begin position="342"/>
        <end position="398"/>
    </location>
</feature>
<dbReference type="AlphaFoldDB" id="A0AAV9Q6I6"/>
<feature type="region of interest" description="Disordered" evidence="1">
    <location>
        <begin position="249"/>
        <end position="307"/>
    </location>
</feature>
<organism evidence="2 3">
    <name type="scientific">Vermiconidia calcicola</name>
    <dbReference type="NCBI Taxonomy" id="1690605"/>
    <lineage>
        <taxon>Eukaryota</taxon>
        <taxon>Fungi</taxon>
        <taxon>Dikarya</taxon>
        <taxon>Ascomycota</taxon>
        <taxon>Pezizomycotina</taxon>
        <taxon>Dothideomycetes</taxon>
        <taxon>Dothideomycetidae</taxon>
        <taxon>Mycosphaerellales</taxon>
        <taxon>Extremaceae</taxon>
        <taxon>Vermiconidia</taxon>
    </lineage>
</organism>
<feature type="compositionally biased region" description="Pro residues" evidence="1">
    <location>
        <begin position="120"/>
        <end position="133"/>
    </location>
</feature>
<feature type="region of interest" description="Disordered" evidence="1">
    <location>
        <begin position="47"/>
        <end position="169"/>
    </location>
</feature>